<evidence type="ECO:0000256" key="1">
    <source>
        <dbReference type="SAM" id="MobiDB-lite"/>
    </source>
</evidence>
<dbReference type="OrthoDB" id="5875387at2759"/>
<keyword evidence="3" id="KW-1185">Reference proteome</keyword>
<dbReference type="PANTHER" id="PTHR45786:SF74">
    <property type="entry name" value="ATP-DEPENDENT DNA HELICASE"/>
    <property type="match status" value="1"/>
</dbReference>
<accession>A0A183GJE4</accession>
<dbReference type="InterPro" id="IPR017956">
    <property type="entry name" value="AT_hook_DNA-bd_motif"/>
</dbReference>
<reference evidence="4" key="2">
    <citation type="submission" date="2019-09" db="UniProtKB">
        <authorList>
            <consortium name="WormBaseParasite"/>
        </authorList>
    </citation>
    <scope>IDENTIFICATION</scope>
</reference>
<protein>
    <submittedName>
        <fullName evidence="4">Helitron_like_N domain-containing protein</fullName>
    </submittedName>
</protein>
<dbReference type="WBParaSite" id="HPBE_0002279301-mRNA-1">
    <property type="protein sequence ID" value="HPBE_0002279301-mRNA-1"/>
    <property type="gene ID" value="HPBE_0002279301"/>
</dbReference>
<sequence length="440" mass="49890">MEGDVAVRRGRGPGRPRIHDVVVRSRRGRGRPRLHNSGDGSGRRPRVSTEEDVATRNGRGRGGPRVRNVGERRSHHRPRVATEEDAVVMRGRGRGRPRVHNVGDGPSHQRPRVPTEEDAVVTTGRCRGRPRLNANSSDANRTRRKGETSLHPAKQHAGERANTAEFNRLLEILESASQSLEENDDRELYEPDSSESQERRRQVRPRVIADGQEHQGREIAHIDRHRSSTTGIARSETIPRPYHLGNLEHTCEHCGVLHFLSEVKRDHPSIFKECCDLGRILFNFFDDFPEELRLLYVGDPTVLGERYRNQQSFLQNIRVFNSALTMASIGAQIDTVGGSGPYCYRIHGQIYHRIGPLYPSQENQRQYGQIYILDTEAAVQKKLSDVRNADCSPHIMRFLNDLLSRVNVYAQSFKTMSEVEQAEIALAEQENRAPANSYGF</sequence>
<feature type="compositionally biased region" description="Acidic residues" evidence="1">
    <location>
        <begin position="181"/>
        <end position="195"/>
    </location>
</feature>
<feature type="region of interest" description="Disordered" evidence="1">
    <location>
        <begin position="177"/>
        <end position="237"/>
    </location>
</feature>
<dbReference type="SMART" id="SM00384">
    <property type="entry name" value="AT_hook"/>
    <property type="match status" value="4"/>
</dbReference>
<dbReference type="EMBL" id="UZAH01034367">
    <property type="protein sequence ID" value="VDP34758.1"/>
    <property type="molecule type" value="Genomic_DNA"/>
</dbReference>
<gene>
    <name evidence="2" type="ORF">HPBE_LOCUS22792</name>
</gene>
<evidence type="ECO:0000313" key="4">
    <source>
        <dbReference type="WBParaSite" id="HPBE_0002279301-mRNA-1"/>
    </source>
</evidence>
<feature type="compositionally biased region" description="Basic residues" evidence="1">
    <location>
        <begin position="24"/>
        <end position="34"/>
    </location>
</feature>
<reference evidence="2 3" key="1">
    <citation type="submission" date="2018-11" db="EMBL/GenBank/DDBJ databases">
        <authorList>
            <consortium name="Pathogen Informatics"/>
        </authorList>
    </citation>
    <scope>NUCLEOTIDE SEQUENCE [LARGE SCALE GENOMIC DNA]</scope>
</reference>
<proteinExistence type="predicted"/>
<feature type="compositionally biased region" description="Basic and acidic residues" evidence="1">
    <location>
        <begin position="211"/>
        <end position="226"/>
    </location>
</feature>
<dbReference type="AlphaFoldDB" id="A0A183GJE4"/>
<evidence type="ECO:0000313" key="3">
    <source>
        <dbReference type="Proteomes" id="UP000050761"/>
    </source>
</evidence>
<feature type="region of interest" description="Disordered" evidence="1">
    <location>
        <begin position="1"/>
        <end position="162"/>
    </location>
</feature>
<dbReference type="GO" id="GO:0003677">
    <property type="term" value="F:DNA binding"/>
    <property type="evidence" value="ECO:0007669"/>
    <property type="project" value="InterPro"/>
</dbReference>
<name>A0A183GJE4_HELPZ</name>
<dbReference type="PANTHER" id="PTHR45786">
    <property type="entry name" value="DNA BINDING PROTEIN-LIKE"/>
    <property type="match status" value="1"/>
</dbReference>
<evidence type="ECO:0000313" key="2">
    <source>
        <dbReference type="EMBL" id="VDP34758.1"/>
    </source>
</evidence>
<organism evidence="3 4">
    <name type="scientific">Heligmosomoides polygyrus</name>
    <name type="common">Parasitic roundworm</name>
    <dbReference type="NCBI Taxonomy" id="6339"/>
    <lineage>
        <taxon>Eukaryota</taxon>
        <taxon>Metazoa</taxon>
        <taxon>Ecdysozoa</taxon>
        <taxon>Nematoda</taxon>
        <taxon>Chromadorea</taxon>
        <taxon>Rhabditida</taxon>
        <taxon>Rhabditina</taxon>
        <taxon>Rhabditomorpha</taxon>
        <taxon>Strongyloidea</taxon>
        <taxon>Heligmosomidae</taxon>
        <taxon>Heligmosomoides</taxon>
    </lineage>
</organism>
<accession>A0A3P8DLZ2</accession>
<dbReference type="Proteomes" id="UP000050761">
    <property type="component" value="Unassembled WGS sequence"/>
</dbReference>